<dbReference type="EMBL" id="MWSK01000009">
    <property type="protein sequence ID" value="OXS74678.1"/>
    <property type="molecule type" value="Genomic_DNA"/>
</dbReference>
<dbReference type="Gene3D" id="3.40.50.300">
    <property type="entry name" value="P-loop containing nucleotide triphosphate hydrolases"/>
    <property type="match status" value="1"/>
</dbReference>
<dbReference type="InterPro" id="IPR003593">
    <property type="entry name" value="AAA+_ATPase"/>
</dbReference>
<dbReference type="STRING" id="1017273.SAMN05443094_10939"/>
<dbReference type="RefSeq" id="WP_045852069.1">
    <property type="nucleotide sequence ID" value="NZ_FTLX01000009.1"/>
</dbReference>
<dbReference type="AlphaFoldDB" id="A0A1N7BCV6"/>
<reference evidence="6" key="3">
    <citation type="submission" date="2017-03" db="EMBL/GenBank/DDBJ databases">
        <authorList>
            <person name="Dastager S.G."/>
            <person name="Neurgaonkar P.S."/>
            <person name="Dharne M.S."/>
        </authorList>
    </citation>
    <scope>NUCLEOTIDE SEQUENCE</scope>
    <source>
        <strain evidence="6">DSM 25145</strain>
    </source>
</reference>
<dbReference type="InterPro" id="IPR050319">
    <property type="entry name" value="ABC_transp_ATP-bind"/>
</dbReference>
<sequence>MSLVPDILQINQLTKQYSCGHRALDGVSLSIKRGECAGLVGESGSGKSTLAKCTLLLEGVDGGEVWLNGQPLHSLNKKEQREARKQMQTVFQNPAASFNPKLKMIDSLLEPLEEKKGQVPVFLAHACESRERMASALLDMVGLDAAHLYAYPHELSGGQKQRAAIARAISTEPSLIILDEPTASLDVLVQADILQLLRRLQQELGLSYLFISHDLAAVYSISDRIFVMKNGQIEDVFESKDLYAEERHTYTKTLVHLFEQ</sequence>
<keyword evidence="9" id="KW-1185">Reference proteome</keyword>
<feature type="domain" description="ABC transporter" evidence="5">
    <location>
        <begin position="8"/>
        <end position="255"/>
    </location>
</feature>
<reference evidence="9" key="2">
    <citation type="submission" date="2017-03" db="EMBL/GenBank/DDBJ databases">
        <title>Bacillus sp. V-88(T) DSM27956, whole genome shotgun sequencing project.</title>
        <authorList>
            <person name="Dastager S.G."/>
            <person name="Neurgaonkar P.S."/>
            <person name="Dharne M.S."/>
        </authorList>
    </citation>
    <scope>NUCLEOTIDE SEQUENCE [LARGE SCALE GENOMIC DNA]</scope>
    <source>
        <strain evidence="9">DSM 25145</strain>
    </source>
</reference>
<keyword evidence="2" id="KW-0813">Transport</keyword>
<dbReference type="SMART" id="SM00382">
    <property type="entry name" value="AAA"/>
    <property type="match status" value="1"/>
</dbReference>
<keyword evidence="4 7" id="KW-0067">ATP-binding</keyword>
<dbReference type="PROSITE" id="PS50893">
    <property type="entry name" value="ABC_TRANSPORTER_2"/>
    <property type="match status" value="1"/>
</dbReference>
<dbReference type="GO" id="GO:0055085">
    <property type="term" value="P:transmembrane transport"/>
    <property type="evidence" value="ECO:0007669"/>
    <property type="project" value="UniProtKB-ARBA"/>
</dbReference>
<accession>A0A1N7BCV6</accession>
<evidence type="ECO:0000313" key="9">
    <source>
        <dbReference type="Proteomes" id="UP000215545"/>
    </source>
</evidence>
<reference evidence="7 8" key="1">
    <citation type="submission" date="2017-01" db="EMBL/GenBank/DDBJ databases">
        <authorList>
            <person name="Mah S.A."/>
            <person name="Swanson W.J."/>
            <person name="Moy G.W."/>
            <person name="Vacquier V.D."/>
        </authorList>
    </citation>
    <scope>NUCLEOTIDE SEQUENCE [LARGE SCALE GENOMIC DNA]</scope>
    <source>
        <strain evidence="7 8">NIO-1016</strain>
    </source>
</reference>
<protein>
    <submittedName>
        <fullName evidence="6">ABC transporter ATP-binding protein</fullName>
    </submittedName>
    <submittedName>
        <fullName evidence="7">Peptide/nickel transport system ATP-binding protein</fullName>
    </submittedName>
</protein>
<evidence type="ECO:0000256" key="4">
    <source>
        <dbReference type="ARBA" id="ARBA00022840"/>
    </source>
</evidence>
<dbReference type="PROSITE" id="PS00211">
    <property type="entry name" value="ABC_TRANSPORTER_1"/>
    <property type="match status" value="1"/>
</dbReference>
<evidence type="ECO:0000256" key="1">
    <source>
        <dbReference type="ARBA" id="ARBA00005417"/>
    </source>
</evidence>
<keyword evidence="3" id="KW-0547">Nucleotide-binding</keyword>
<name>A0A1N7BCV6_9BACI</name>
<dbReference type="InterPro" id="IPR003439">
    <property type="entry name" value="ABC_transporter-like_ATP-bd"/>
</dbReference>
<dbReference type="PANTHER" id="PTHR43776:SF7">
    <property type="entry name" value="D,D-DIPEPTIDE TRANSPORT ATP-BINDING PROTEIN DDPF-RELATED"/>
    <property type="match status" value="1"/>
</dbReference>
<dbReference type="Proteomes" id="UP000186385">
    <property type="component" value="Unassembled WGS sequence"/>
</dbReference>
<dbReference type="GO" id="GO:0016887">
    <property type="term" value="F:ATP hydrolysis activity"/>
    <property type="evidence" value="ECO:0007669"/>
    <property type="project" value="InterPro"/>
</dbReference>
<dbReference type="SUPFAM" id="SSF52540">
    <property type="entry name" value="P-loop containing nucleoside triphosphate hydrolases"/>
    <property type="match status" value="1"/>
</dbReference>
<dbReference type="GO" id="GO:0005524">
    <property type="term" value="F:ATP binding"/>
    <property type="evidence" value="ECO:0007669"/>
    <property type="project" value="UniProtKB-KW"/>
</dbReference>
<evidence type="ECO:0000313" key="7">
    <source>
        <dbReference type="EMBL" id="SIR49096.1"/>
    </source>
</evidence>
<evidence type="ECO:0000313" key="8">
    <source>
        <dbReference type="Proteomes" id="UP000186385"/>
    </source>
</evidence>
<organism evidence="7 8">
    <name type="scientific">Domibacillus enclensis</name>
    <dbReference type="NCBI Taxonomy" id="1017273"/>
    <lineage>
        <taxon>Bacteria</taxon>
        <taxon>Bacillati</taxon>
        <taxon>Bacillota</taxon>
        <taxon>Bacilli</taxon>
        <taxon>Bacillales</taxon>
        <taxon>Bacillaceae</taxon>
        <taxon>Domibacillus</taxon>
    </lineage>
</organism>
<evidence type="ECO:0000256" key="2">
    <source>
        <dbReference type="ARBA" id="ARBA00022448"/>
    </source>
</evidence>
<dbReference type="Proteomes" id="UP000215545">
    <property type="component" value="Unassembled WGS sequence"/>
</dbReference>
<dbReference type="InterPro" id="IPR027417">
    <property type="entry name" value="P-loop_NTPase"/>
</dbReference>
<dbReference type="Pfam" id="PF00005">
    <property type="entry name" value="ABC_tran"/>
    <property type="match status" value="1"/>
</dbReference>
<evidence type="ECO:0000256" key="3">
    <source>
        <dbReference type="ARBA" id="ARBA00022741"/>
    </source>
</evidence>
<gene>
    <name evidence="6" type="ORF">B1B05_16055</name>
    <name evidence="7" type="ORF">SAMN05443094_10939</name>
</gene>
<proteinExistence type="inferred from homology"/>
<dbReference type="CDD" id="cd03257">
    <property type="entry name" value="ABC_NikE_OppD_transporters"/>
    <property type="match status" value="1"/>
</dbReference>
<dbReference type="InterPro" id="IPR017871">
    <property type="entry name" value="ABC_transporter-like_CS"/>
</dbReference>
<evidence type="ECO:0000313" key="6">
    <source>
        <dbReference type="EMBL" id="OXS74678.1"/>
    </source>
</evidence>
<dbReference type="PANTHER" id="PTHR43776">
    <property type="entry name" value="TRANSPORT ATP-BINDING PROTEIN"/>
    <property type="match status" value="1"/>
</dbReference>
<dbReference type="OrthoDB" id="9802264at2"/>
<dbReference type="EMBL" id="FTLX01000009">
    <property type="protein sequence ID" value="SIR49096.1"/>
    <property type="molecule type" value="Genomic_DNA"/>
</dbReference>
<evidence type="ECO:0000259" key="5">
    <source>
        <dbReference type="PROSITE" id="PS50893"/>
    </source>
</evidence>
<comment type="similarity">
    <text evidence="1">Belongs to the ABC transporter superfamily.</text>
</comment>